<dbReference type="AlphaFoldDB" id="A0A5D8Z945"/>
<gene>
    <name evidence="2" type="ORF">FW784_02000</name>
</gene>
<dbReference type="EMBL" id="VTRV01000011">
    <property type="protein sequence ID" value="TZF91321.1"/>
    <property type="molecule type" value="Genomic_DNA"/>
</dbReference>
<evidence type="ECO:0000313" key="2">
    <source>
        <dbReference type="EMBL" id="TZF91321.1"/>
    </source>
</evidence>
<comment type="caution">
    <text evidence="2">The sequence shown here is derived from an EMBL/GenBank/DDBJ whole genome shotgun (WGS) entry which is preliminary data.</text>
</comment>
<feature type="transmembrane region" description="Helical" evidence="1">
    <location>
        <begin position="178"/>
        <end position="199"/>
    </location>
</feature>
<dbReference type="RefSeq" id="WP_149351684.1">
    <property type="nucleotide sequence ID" value="NZ_VTRV01000011.1"/>
</dbReference>
<keyword evidence="3" id="KW-1185">Reference proteome</keyword>
<evidence type="ECO:0000313" key="3">
    <source>
        <dbReference type="Proteomes" id="UP000323164"/>
    </source>
</evidence>
<dbReference type="PANTHER" id="PTHR42709:SF11">
    <property type="entry name" value="DEDA FAMILY PROTEIN"/>
    <property type="match status" value="1"/>
</dbReference>
<accession>A0A5D8Z945</accession>
<name>A0A5D8Z945_9GAMM</name>
<feature type="transmembrane region" description="Helical" evidence="1">
    <location>
        <begin position="23"/>
        <end position="43"/>
    </location>
</feature>
<keyword evidence="1" id="KW-1133">Transmembrane helix</keyword>
<dbReference type="InterPro" id="IPR051311">
    <property type="entry name" value="DedA_domain"/>
</dbReference>
<evidence type="ECO:0000256" key="1">
    <source>
        <dbReference type="SAM" id="Phobius"/>
    </source>
</evidence>
<keyword evidence="1" id="KW-0812">Transmembrane</keyword>
<proteinExistence type="predicted"/>
<dbReference type="OrthoDB" id="9810270at2"/>
<keyword evidence="1" id="KW-0472">Membrane</keyword>
<dbReference type="Proteomes" id="UP000323164">
    <property type="component" value="Unassembled WGS sequence"/>
</dbReference>
<protein>
    <submittedName>
        <fullName evidence="2">DedA family protein</fullName>
    </submittedName>
</protein>
<dbReference type="GO" id="GO:0005886">
    <property type="term" value="C:plasma membrane"/>
    <property type="evidence" value="ECO:0007669"/>
    <property type="project" value="TreeGrafter"/>
</dbReference>
<reference evidence="2 3" key="1">
    <citation type="submission" date="2019-08" db="EMBL/GenBank/DDBJ databases">
        <title>Draft genome sequence of Lysobacter sp. UKS-15.</title>
        <authorList>
            <person name="Im W.-T."/>
        </authorList>
    </citation>
    <scope>NUCLEOTIDE SEQUENCE [LARGE SCALE GENOMIC DNA]</scope>
    <source>
        <strain evidence="2 3">UKS-15</strain>
    </source>
</reference>
<sequence length="204" mass="22215">MKLFAPLYDRAIGWASHPHAERYLAALSFLEAIIFPVMPEVMLAPMCVAQPRRAFRYAALSLSFSMIGAVVGYYLGHYAFEAVKPFFASIGLLPKIESAISAMQARMAQSPWGVFWLLVGGGFAPIPMKIFTWASGIVGVPMLQYLLAMALGRGKRVFLLAIVIRAGGERAAAALRRYIEPIGWAAMLLLVAAIGWLAWSAHGA</sequence>
<feature type="transmembrane region" description="Helical" evidence="1">
    <location>
        <begin position="55"/>
        <end position="76"/>
    </location>
</feature>
<dbReference type="PANTHER" id="PTHR42709">
    <property type="entry name" value="ALKALINE PHOSPHATASE LIKE PROTEIN"/>
    <property type="match status" value="1"/>
</dbReference>
<organism evidence="2 3">
    <name type="scientific">Cognatilysobacter lacus</name>
    <dbReference type="NCBI Taxonomy" id="1643323"/>
    <lineage>
        <taxon>Bacteria</taxon>
        <taxon>Pseudomonadati</taxon>
        <taxon>Pseudomonadota</taxon>
        <taxon>Gammaproteobacteria</taxon>
        <taxon>Lysobacterales</taxon>
        <taxon>Lysobacteraceae</taxon>
        <taxon>Cognatilysobacter</taxon>
    </lineage>
</organism>